<feature type="repeat" description="WD" evidence="4">
    <location>
        <begin position="382"/>
        <end position="423"/>
    </location>
</feature>
<dbReference type="PANTHER" id="PTHR19858">
    <property type="entry name" value="WD40 REPEAT PROTEIN"/>
    <property type="match status" value="1"/>
</dbReference>
<dbReference type="InterPro" id="IPR001680">
    <property type="entry name" value="WD40_rpt"/>
</dbReference>
<evidence type="ECO:0000256" key="3">
    <source>
        <dbReference type="ARBA" id="ARBA00022737"/>
    </source>
</evidence>
<dbReference type="PROSITE" id="PS50082">
    <property type="entry name" value="WD_REPEATS_2"/>
    <property type="match status" value="4"/>
</dbReference>
<dbReference type="Pfam" id="PF04003">
    <property type="entry name" value="Utp12"/>
    <property type="match status" value="2"/>
</dbReference>
<dbReference type="Pfam" id="PF00400">
    <property type="entry name" value="WD40"/>
    <property type="match status" value="6"/>
</dbReference>
<feature type="repeat" description="WD" evidence="4">
    <location>
        <begin position="141"/>
        <end position="173"/>
    </location>
</feature>
<proteinExistence type="inferred from homology"/>
<dbReference type="Proteomes" id="UP000007151">
    <property type="component" value="Unassembled WGS sequence"/>
</dbReference>
<feature type="coiled-coil region" evidence="5">
    <location>
        <begin position="186"/>
        <end position="213"/>
    </location>
</feature>
<dbReference type="InterPro" id="IPR007148">
    <property type="entry name" value="SSU_processome_Utp12"/>
</dbReference>
<evidence type="ECO:0000256" key="4">
    <source>
        <dbReference type="PROSITE-ProRule" id="PRU00221"/>
    </source>
</evidence>
<feature type="domain" description="Small-subunit processome Utp12" evidence="6">
    <location>
        <begin position="862"/>
        <end position="959"/>
    </location>
</feature>
<dbReference type="GO" id="GO:0032040">
    <property type="term" value="C:small-subunit processome"/>
    <property type="evidence" value="ECO:0007669"/>
    <property type="project" value="TreeGrafter"/>
</dbReference>
<dbReference type="InterPro" id="IPR027145">
    <property type="entry name" value="PWP2"/>
</dbReference>
<feature type="repeat" description="WD" evidence="4">
    <location>
        <begin position="468"/>
        <end position="502"/>
    </location>
</feature>
<keyword evidence="8" id="KW-1185">Reference proteome</keyword>
<feature type="non-terminal residue" evidence="7">
    <location>
        <position position="1"/>
    </location>
</feature>
<dbReference type="SMART" id="SM00320">
    <property type="entry name" value="WD40"/>
    <property type="match status" value="11"/>
</dbReference>
<accession>A0A212EW49</accession>
<dbReference type="STRING" id="278856.A0A212EW49"/>
<name>A0A212EW49_DANPL</name>
<dbReference type="AlphaFoldDB" id="A0A212EW49"/>
<dbReference type="PROSITE" id="PS00678">
    <property type="entry name" value="WD_REPEATS_1"/>
    <property type="match status" value="1"/>
</dbReference>
<evidence type="ECO:0000313" key="8">
    <source>
        <dbReference type="Proteomes" id="UP000007151"/>
    </source>
</evidence>
<dbReference type="FunCoup" id="A0A212EW49">
    <property type="interactions" value="907"/>
</dbReference>
<keyword evidence="5" id="KW-0175">Coiled coil</keyword>
<gene>
    <name evidence="7" type="ORF">KGM_202638B</name>
</gene>
<evidence type="ECO:0000313" key="7">
    <source>
        <dbReference type="EMBL" id="OWR45674.1"/>
    </source>
</evidence>
<keyword evidence="2 4" id="KW-0853">WD repeat</keyword>
<dbReference type="EMBL" id="AGBW02012098">
    <property type="protein sequence ID" value="OWR45674.1"/>
    <property type="molecule type" value="Genomic_DNA"/>
</dbReference>
<reference evidence="7 8" key="1">
    <citation type="journal article" date="2011" name="Cell">
        <title>The monarch butterfly genome yields insights into long-distance migration.</title>
        <authorList>
            <person name="Zhan S."/>
            <person name="Merlin C."/>
            <person name="Boore J.L."/>
            <person name="Reppert S.M."/>
        </authorList>
    </citation>
    <scope>NUCLEOTIDE SEQUENCE [LARGE SCALE GENOMIC DNA]</scope>
    <source>
        <strain evidence="7">F-2</strain>
    </source>
</reference>
<evidence type="ECO:0000259" key="6">
    <source>
        <dbReference type="Pfam" id="PF04003"/>
    </source>
</evidence>
<dbReference type="PROSITE" id="PS50294">
    <property type="entry name" value="WD_REPEATS_REGION"/>
    <property type="match status" value="4"/>
</dbReference>
<comment type="similarity">
    <text evidence="1">Belongs to the WD repeat PWP2 family.</text>
</comment>
<dbReference type="CDD" id="cd00200">
    <property type="entry name" value="WD40"/>
    <property type="match status" value="1"/>
</dbReference>
<dbReference type="eggNOG" id="KOG0291">
    <property type="taxonomic scope" value="Eukaryota"/>
</dbReference>
<dbReference type="InterPro" id="IPR019775">
    <property type="entry name" value="WD40_repeat_CS"/>
</dbReference>
<evidence type="ECO:0000256" key="1">
    <source>
        <dbReference type="ARBA" id="ARBA00010226"/>
    </source>
</evidence>
<dbReference type="InParanoid" id="A0A212EW49"/>
<dbReference type="Gene3D" id="2.130.10.10">
    <property type="entry name" value="YVTN repeat-like/Quinoprotein amine dehydrogenase"/>
    <property type="match status" value="3"/>
</dbReference>
<dbReference type="InterPro" id="IPR015943">
    <property type="entry name" value="WD40/YVTN_repeat-like_dom_sf"/>
</dbReference>
<organism evidence="7 8">
    <name type="scientific">Danaus plexippus plexippus</name>
    <dbReference type="NCBI Taxonomy" id="278856"/>
    <lineage>
        <taxon>Eukaryota</taxon>
        <taxon>Metazoa</taxon>
        <taxon>Ecdysozoa</taxon>
        <taxon>Arthropoda</taxon>
        <taxon>Hexapoda</taxon>
        <taxon>Insecta</taxon>
        <taxon>Pterygota</taxon>
        <taxon>Neoptera</taxon>
        <taxon>Endopterygota</taxon>
        <taxon>Lepidoptera</taxon>
        <taxon>Glossata</taxon>
        <taxon>Ditrysia</taxon>
        <taxon>Papilionoidea</taxon>
        <taxon>Nymphalidae</taxon>
        <taxon>Danainae</taxon>
        <taxon>Danaini</taxon>
        <taxon>Danaina</taxon>
        <taxon>Danaus</taxon>
        <taxon>Danaus</taxon>
    </lineage>
</organism>
<feature type="repeat" description="WD" evidence="4">
    <location>
        <begin position="340"/>
        <end position="381"/>
    </location>
</feature>
<sequence length="985" mass="109197">NKSNTLPVESHYNYTAIDISPNGSVLLAINEKGEAQMISLVTCTVIHRYKFKQQVNAVKFSPDGKLFAACCDDTVFIMTAPSAFTGEFRSFIMRRVFKKSHDEVTCLDWSSCGKLLAVGSKDTTTKLYTAEYLDNLNMYSLSGHTDKIVGVFFEQKSLDLITVSRNGQVCLWDASLDSDSLVTSEVQISHKKRRKLQKEAELVEDEVDEENIVEKDKEYESDKDVEIEEEQKTNDGKKLQYNKLGRHYIGDSIRNGNHKVKLTAAAYHRGTKILVTGFSTGIFFLHEMPDVNLIHSLSISEHRIGSISVSHQGDWIAFGCPNIGQLLVWEWQSEQYVMKQQGHSLDMTCLAYSPDGLYIVTGGYDGKVKVWNTSSGFCFVTFSEHKSTVTGITFSANKKFFVSSSLDGTVRCYDLTRYRNFRTFSSPTLVQFGCVSLDSSSELCAAGGQDVFEIYLWSVKFGRLLEVLAGHAAPVASLAFSPLLSSSKLASASWDKTVKIWNCIETSSDCETIQLGSDALQVSFRPDGEEIAVSTLDGNISFFNATTCDQTASLEGRNDLGAGRADTDLVTPEKLLKTKAFTTICYSADGTCILGAGNSKHICLYSIKEGVLIKKFVITQNKSLDAINDFINRRNITEFGNMALVEEREELEGGEVRVRLPGVGGGDMADRRLKPEVRVWCVRFSGADESFAAACTEGLLLYGTRTGSGFRPYRLETGSTPAAVKNLLSERSWGFALIGALQLNDNTLIQQCVEAVPPNDIELTAKSLEEDYMIRLLNSIASLLEDSPHLEHLLIWVRSLVTDKKKFPPSVLLALEKALTVKYSQINKMPYRLETGSTPAAVKNLLSERSWGFALIGALQLNDNTLIQQCVEAVPPNDIELTAKSLEEDYMIRLLNSIASLLEDSPHLEHLLIWVRSLVTDKKKFPPSVLLALEKALTVKYSQINKICEFNKYTIRCIKSVGALTLKDEDGSSGRGTFTDDSDSD</sequence>
<dbReference type="SUPFAM" id="SSF50978">
    <property type="entry name" value="WD40 repeat-like"/>
    <property type="match status" value="2"/>
</dbReference>
<dbReference type="InterPro" id="IPR036322">
    <property type="entry name" value="WD40_repeat_dom_sf"/>
</dbReference>
<dbReference type="PANTHER" id="PTHR19858:SF0">
    <property type="entry name" value="PERIODIC TRYPTOPHAN PROTEIN 2 HOMOLOG"/>
    <property type="match status" value="1"/>
</dbReference>
<evidence type="ECO:0000256" key="2">
    <source>
        <dbReference type="ARBA" id="ARBA00022574"/>
    </source>
</evidence>
<dbReference type="GO" id="GO:0000462">
    <property type="term" value="P:maturation of SSU-rRNA from tricistronic rRNA transcript (SSU-rRNA, 5.8S rRNA, LSU-rRNA)"/>
    <property type="evidence" value="ECO:0007669"/>
    <property type="project" value="TreeGrafter"/>
</dbReference>
<evidence type="ECO:0000256" key="5">
    <source>
        <dbReference type="SAM" id="Coils"/>
    </source>
</evidence>
<dbReference type="GO" id="GO:0000028">
    <property type="term" value="P:ribosomal small subunit assembly"/>
    <property type="evidence" value="ECO:0007669"/>
    <property type="project" value="TreeGrafter"/>
</dbReference>
<feature type="domain" description="Small-subunit processome Utp12" evidence="6">
    <location>
        <begin position="744"/>
        <end position="802"/>
    </location>
</feature>
<dbReference type="KEGG" id="dpl:KGM_202638B"/>
<protein>
    <submittedName>
        <fullName evidence="7">Periodic tryptophan protein 2</fullName>
    </submittedName>
</protein>
<comment type="caution">
    <text evidence="7">The sequence shown here is derived from an EMBL/GenBank/DDBJ whole genome shotgun (WGS) entry which is preliminary data.</text>
</comment>
<keyword evidence="3" id="KW-0677">Repeat</keyword>
<dbReference type="GO" id="GO:0034388">
    <property type="term" value="C:Pwp2p-containing subcomplex of 90S preribosome"/>
    <property type="evidence" value="ECO:0007669"/>
    <property type="project" value="TreeGrafter"/>
</dbReference>